<evidence type="ECO:0000313" key="2">
    <source>
        <dbReference type="Ensembl" id="ENSSSCP00070045904.1"/>
    </source>
</evidence>
<feature type="region of interest" description="Disordered" evidence="1">
    <location>
        <begin position="31"/>
        <end position="93"/>
    </location>
</feature>
<sequence length="93" mass="9890">MLTLGQRVQHPRLLQVPPELLAFRVGGLRRHGGSVAKAGGPEQEEGAGGPATPPPPRYLEPPKPARAPPLPPEPTSGWLPPARPQPRRAPLTL</sequence>
<feature type="compositionally biased region" description="Pro residues" evidence="1">
    <location>
        <begin position="51"/>
        <end position="74"/>
    </location>
</feature>
<proteinExistence type="predicted"/>
<dbReference type="Proteomes" id="UP000314985">
    <property type="component" value="Chromosome 6"/>
</dbReference>
<protein>
    <submittedName>
        <fullName evidence="2">Uncharacterized protein</fullName>
    </submittedName>
</protein>
<evidence type="ECO:0000256" key="1">
    <source>
        <dbReference type="SAM" id="MobiDB-lite"/>
    </source>
</evidence>
<dbReference type="Ensembl" id="ENSSSCT00070054144.1">
    <property type="protein sequence ID" value="ENSSSCP00070045904.1"/>
    <property type="gene ID" value="ENSSSCG00070027004.1"/>
</dbReference>
<dbReference type="AlphaFoldDB" id="A0A4X1VQQ2"/>
<reference evidence="2 3" key="1">
    <citation type="submission" date="2017-08" db="EMBL/GenBank/DDBJ databases">
        <title>USMARCv1.0.</title>
        <authorList>
            <person name="Hannum G.I."/>
            <person name="Koren S."/>
            <person name="Schroeder S.G."/>
            <person name="Chin S.C."/>
            <person name="Nonneman D.J."/>
            <person name="Becker S.A."/>
            <person name="Rosen B.D."/>
            <person name="Bickhart D.M."/>
            <person name="Putnam N.H."/>
            <person name="Green R.E."/>
            <person name="Tuggle C.K."/>
            <person name="Liu H."/>
            <person name="Rohrer G.A."/>
            <person name="Warr A."/>
            <person name="Hall R."/>
            <person name="Kim K."/>
            <person name="Hume D.A."/>
            <person name="Talbot R."/>
            <person name="Chow W."/>
            <person name="Howe K."/>
            <person name="Schwartz A.S."/>
            <person name="Watson M."/>
            <person name="Archibald A.L."/>
            <person name="Phillippy A.M."/>
            <person name="Smith T.P.L."/>
        </authorList>
    </citation>
    <scope>NUCLEOTIDE SEQUENCE [LARGE SCALE GENOMIC DNA]</scope>
</reference>
<evidence type="ECO:0000313" key="3">
    <source>
        <dbReference type="Proteomes" id="UP000314985"/>
    </source>
</evidence>
<accession>A0A4X1VQQ2</accession>
<reference evidence="2" key="2">
    <citation type="submission" date="2025-08" db="UniProtKB">
        <authorList>
            <consortium name="Ensembl"/>
        </authorList>
    </citation>
    <scope>IDENTIFICATION</scope>
</reference>
<organism evidence="2 3">
    <name type="scientific">Sus scrofa</name>
    <name type="common">Pig</name>
    <dbReference type="NCBI Taxonomy" id="9823"/>
    <lineage>
        <taxon>Eukaryota</taxon>
        <taxon>Metazoa</taxon>
        <taxon>Chordata</taxon>
        <taxon>Craniata</taxon>
        <taxon>Vertebrata</taxon>
        <taxon>Euteleostomi</taxon>
        <taxon>Mammalia</taxon>
        <taxon>Eutheria</taxon>
        <taxon>Laurasiatheria</taxon>
        <taxon>Artiodactyla</taxon>
        <taxon>Suina</taxon>
        <taxon>Suidae</taxon>
        <taxon>Sus</taxon>
    </lineage>
</organism>
<name>A0A4X1VQQ2_PIG</name>